<evidence type="ECO:0000256" key="1">
    <source>
        <dbReference type="ARBA" id="ARBA00023125"/>
    </source>
</evidence>
<organism evidence="5 6">
    <name type="scientific">Salix brachista</name>
    <dbReference type="NCBI Taxonomy" id="2182728"/>
    <lineage>
        <taxon>Eukaryota</taxon>
        <taxon>Viridiplantae</taxon>
        <taxon>Streptophyta</taxon>
        <taxon>Embryophyta</taxon>
        <taxon>Tracheophyta</taxon>
        <taxon>Spermatophyta</taxon>
        <taxon>Magnoliopsida</taxon>
        <taxon>eudicotyledons</taxon>
        <taxon>Gunneridae</taxon>
        <taxon>Pentapetalae</taxon>
        <taxon>rosids</taxon>
        <taxon>fabids</taxon>
        <taxon>Malpighiales</taxon>
        <taxon>Salicaceae</taxon>
        <taxon>Saliceae</taxon>
        <taxon>Salix</taxon>
    </lineage>
</organism>
<dbReference type="GO" id="GO:0003677">
    <property type="term" value="F:DNA binding"/>
    <property type="evidence" value="ECO:0007669"/>
    <property type="project" value="UniProtKB-KW"/>
</dbReference>
<keyword evidence="2" id="KW-0863">Zinc-finger</keyword>
<evidence type="ECO:0000259" key="4">
    <source>
        <dbReference type="PROSITE" id="PS50103"/>
    </source>
</evidence>
<protein>
    <recommendedName>
        <fullName evidence="4">C3H1-type domain-containing protein</fullName>
    </recommendedName>
</protein>
<feature type="compositionally biased region" description="Polar residues" evidence="3">
    <location>
        <begin position="268"/>
        <end position="285"/>
    </location>
</feature>
<dbReference type="EMBL" id="VDCV01000007">
    <property type="protein sequence ID" value="KAB5547532.1"/>
    <property type="molecule type" value="Genomic_DNA"/>
</dbReference>
<evidence type="ECO:0000313" key="6">
    <source>
        <dbReference type="Proteomes" id="UP000326939"/>
    </source>
</evidence>
<evidence type="ECO:0000256" key="2">
    <source>
        <dbReference type="PROSITE-ProRule" id="PRU00723"/>
    </source>
</evidence>
<dbReference type="PANTHER" id="PTHR33400">
    <property type="entry name" value="ZINC FINGER CCCH DOMAIN-CONTAINING PROTEIN 6-RELATED"/>
    <property type="match status" value="1"/>
</dbReference>
<dbReference type="AlphaFoldDB" id="A0A5N5LY25"/>
<accession>A0A5N5LY25</accession>
<dbReference type="PANTHER" id="PTHR33400:SF9">
    <property type="entry name" value="C3H1-TYPE DOMAIN-CONTAINING PROTEIN"/>
    <property type="match status" value="1"/>
</dbReference>
<name>A0A5N5LY25_9ROSI</name>
<comment type="caution">
    <text evidence="5">The sequence shown here is derived from an EMBL/GenBank/DDBJ whole genome shotgun (WGS) entry which is preliminary data.</text>
</comment>
<dbReference type="PROSITE" id="PS50103">
    <property type="entry name" value="ZF_C3H1"/>
    <property type="match status" value="1"/>
</dbReference>
<sequence length="565" mass="61878">MVKEVILLAIKHTLLIRKKQRCQVRLFLSEDCPSEVGGQVLDHLQKNALRLLPISSSKDSNDLHPGFQGTRVLNPYIKELSNIHRVQWKCPPNFVVNYDWRVTVGEESQESEAQKLREMRVLEAVYPRPSSVPPSPAVSLDVEEEIYDDSLTPIIPLIPVEEEEAAEMPAALTEPLKNPTTSLSPALPSALLSSGIVNSSNCNTTALNPPASQNPELGRLPDPGTHPITSASAAVTAIMKSKEQGGCIDTDLLVKFFGGPKMVDKLISGNQKPPVTSRPISSSRSPLCAKPAMVSAPSPANGISQHLPSEELPWSKPVGQIPITGPKPAVHFPSMAYNGSLHYQLSQVQTTTSRTSVHQDGVPATGLEVASPIPVPIQDPVRASSASRPPVGNLFPTSNSMQPTPSIVPAESKTPQIPYFTDNHPSPMFDLVNSTLVKQPKQPISVPQAGMKTNLVKDASYIKNLIKEHGTVKKEMKDRSLFHSGNHYYNHYRNPESTQNSRNRELKPKFQKPCMYFKTPKGCRNGSDCHFQHDMSFQFQAGSGDPELQVAKRMRFSGEITAGRT</sequence>
<evidence type="ECO:0000256" key="3">
    <source>
        <dbReference type="SAM" id="MobiDB-lite"/>
    </source>
</evidence>
<evidence type="ECO:0000313" key="5">
    <source>
        <dbReference type="EMBL" id="KAB5547532.1"/>
    </source>
</evidence>
<keyword evidence="2" id="KW-0862">Zinc</keyword>
<feature type="domain" description="C3H1-type" evidence="4">
    <location>
        <begin position="508"/>
        <end position="536"/>
    </location>
</feature>
<dbReference type="InterPro" id="IPR000571">
    <property type="entry name" value="Znf_CCCH"/>
</dbReference>
<feature type="compositionally biased region" description="Polar residues" evidence="3">
    <location>
        <begin position="204"/>
        <end position="215"/>
    </location>
</feature>
<feature type="zinc finger region" description="C3H1-type" evidence="2">
    <location>
        <begin position="508"/>
        <end position="536"/>
    </location>
</feature>
<feature type="region of interest" description="Disordered" evidence="3">
    <location>
        <begin position="268"/>
        <end position="300"/>
    </location>
</feature>
<keyword evidence="6" id="KW-1185">Reference proteome</keyword>
<feature type="region of interest" description="Disordered" evidence="3">
    <location>
        <begin position="204"/>
        <end position="228"/>
    </location>
</feature>
<gene>
    <name evidence="5" type="ORF">DKX38_010938</name>
</gene>
<keyword evidence="2" id="KW-0479">Metal-binding</keyword>
<dbReference type="GO" id="GO:0008270">
    <property type="term" value="F:zinc ion binding"/>
    <property type="evidence" value="ECO:0007669"/>
    <property type="project" value="UniProtKB-KW"/>
</dbReference>
<proteinExistence type="predicted"/>
<reference evidence="6" key="1">
    <citation type="journal article" date="2019" name="Gigascience">
        <title>De novo genome assembly of the endangered Acer yangbiense, a plant species with extremely small populations endemic to Yunnan Province, China.</title>
        <authorList>
            <person name="Yang J."/>
            <person name="Wariss H.M."/>
            <person name="Tao L."/>
            <person name="Zhang R."/>
            <person name="Yun Q."/>
            <person name="Hollingsworth P."/>
            <person name="Dao Z."/>
            <person name="Luo G."/>
            <person name="Guo H."/>
            <person name="Ma Y."/>
            <person name="Sun W."/>
        </authorList>
    </citation>
    <scope>NUCLEOTIDE SEQUENCE [LARGE SCALE GENOMIC DNA]</scope>
    <source>
        <strain evidence="6">cv. br00</strain>
    </source>
</reference>
<dbReference type="Proteomes" id="UP000326939">
    <property type="component" value="Chromosome 7"/>
</dbReference>
<keyword evidence="1" id="KW-0238">DNA-binding</keyword>